<name>A0A0L6UHT0_9BASI</name>
<keyword evidence="1" id="KW-0511">Multifunctional enzyme</keyword>
<feature type="domain" description="Reverse transcriptase/retrotransposon-derived protein RNase H-like" evidence="2">
    <location>
        <begin position="5"/>
        <end position="55"/>
    </location>
</feature>
<dbReference type="EMBL" id="LAVV01011828">
    <property type="protein sequence ID" value="KNZ47340.1"/>
    <property type="molecule type" value="Genomic_DNA"/>
</dbReference>
<feature type="non-terminal residue" evidence="3">
    <location>
        <position position="1"/>
    </location>
</feature>
<dbReference type="PANTHER" id="PTHR37984:SF5">
    <property type="entry name" value="PROTEIN NYNRIN-LIKE"/>
    <property type="match status" value="1"/>
</dbReference>
<protein>
    <submittedName>
        <fullName evidence="3">Putative retrovirus polyprotein</fullName>
    </submittedName>
</protein>
<dbReference type="SUPFAM" id="SSF56672">
    <property type="entry name" value="DNA/RNA polymerases"/>
    <property type="match status" value="1"/>
</dbReference>
<dbReference type="Pfam" id="PF17919">
    <property type="entry name" value="RT_RNaseH_2"/>
    <property type="match status" value="1"/>
</dbReference>
<evidence type="ECO:0000259" key="2">
    <source>
        <dbReference type="Pfam" id="PF17919"/>
    </source>
</evidence>
<keyword evidence="4" id="KW-1185">Reference proteome</keyword>
<gene>
    <name evidence="3" type="ORF">VP01_6499g1</name>
</gene>
<sequence>SPFLFTEQASKEFDALKKAFTMAPILTHFSELARTLIETNASDYAVAGVISHLSEPFEVLTDHNALKYFISSKVLTRRQARWAEFLSKFCFTINYQPVKLAVVLDALSR</sequence>
<dbReference type="InterPro" id="IPR041577">
    <property type="entry name" value="RT_RNaseH_2"/>
</dbReference>
<dbReference type="InterPro" id="IPR043502">
    <property type="entry name" value="DNA/RNA_pol_sf"/>
</dbReference>
<reference evidence="3 4" key="1">
    <citation type="submission" date="2015-08" db="EMBL/GenBank/DDBJ databases">
        <title>Next Generation Sequencing and Analysis of the Genome of Puccinia sorghi L Schw, the Causal Agent of Maize Common Rust.</title>
        <authorList>
            <person name="Rochi L."/>
            <person name="Burguener G."/>
            <person name="Darino M."/>
            <person name="Turjanski A."/>
            <person name="Kreff E."/>
            <person name="Dieguez M.J."/>
            <person name="Sacco F."/>
        </authorList>
    </citation>
    <scope>NUCLEOTIDE SEQUENCE [LARGE SCALE GENOMIC DNA]</scope>
    <source>
        <strain evidence="3 4">RO10H11247</strain>
    </source>
</reference>
<accession>A0A0L6UHT0</accession>
<dbReference type="GO" id="GO:0003824">
    <property type="term" value="F:catalytic activity"/>
    <property type="evidence" value="ECO:0007669"/>
    <property type="project" value="UniProtKB-KW"/>
</dbReference>
<comment type="caution">
    <text evidence="3">The sequence shown here is derived from an EMBL/GenBank/DDBJ whole genome shotgun (WGS) entry which is preliminary data.</text>
</comment>
<dbReference type="PANTHER" id="PTHR37984">
    <property type="entry name" value="PROTEIN CBG26694"/>
    <property type="match status" value="1"/>
</dbReference>
<dbReference type="VEuPathDB" id="FungiDB:VP01_6499g1"/>
<evidence type="ECO:0000313" key="4">
    <source>
        <dbReference type="Proteomes" id="UP000037035"/>
    </source>
</evidence>
<evidence type="ECO:0000313" key="3">
    <source>
        <dbReference type="EMBL" id="KNZ47340.1"/>
    </source>
</evidence>
<organism evidence="3 4">
    <name type="scientific">Puccinia sorghi</name>
    <dbReference type="NCBI Taxonomy" id="27349"/>
    <lineage>
        <taxon>Eukaryota</taxon>
        <taxon>Fungi</taxon>
        <taxon>Dikarya</taxon>
        <taxon>Basidiomycota</taxon>
        <taxon>Pucciniomycotina</taxon>
        <taxon>Pucciniomycetes</taxon>
        <taxon>Pucciniales</taxon>
        <taxon>Pucciniaceae</taxon>
        <taxon>Puccinia</taxon>
    </lineage>
</organism>
<proteinExistence type="predicted"/>
<dbReference type="Proteomes" id="UP000037035">
    <property type="component" value="Unassembled WGS sequence"/>
</dbReference>
<dbReference type="InterPro" id="IPR050951">
    <property type="entry name" value="Retrovirus_Pol_polyprotein"/>
</dbReference>
<dbReference type="OrthoDB" id="3561867at2759"/>
<evidence type="ECO:0000256" key="1">
    <source>
        <dbReference type="ARBA" id="ARBA00023268"/>
    </source>
</evidence>
<dbReference type="AlphaFoldDB" id="A0A0L6UHT0"/>